<dbReference type="Proteomes" id="UP000538566">
    <property type="component" value="Unassembled WGS sequence"/>
</dbReference>
<evidence type="ECO:0000256" key="3">
    <source>
        <dbReference type="ARBA" id="ARBA00022723"/>
    </source>
</evidence>
<dbReference type="Pfam" id="PF00848">
    <property type="entry name" value="Ring_hydroxyl_A"/>
    <property type="match status" value="1"/>
</dbReference>
<comment type="cofactor">
    <cofactor evidence="1">
        <name>Fe cation</name>
        <dbReference type="ChEBI" id="CHEBI:24875"/>
    </cofactor>
</comment>
<keyword evidence="7" id="KW-0520">NAD</keyword>
<keyword evidence="2" id="KW-0001">2Fe-2S</keyword>
<dbReference type="InterPro" id="IPR017941">
    <property type="entry name" value="Rieske_2Fe-2S"/>
</dbReference>
<dbReference type="SUPFAM" id="SSF55961">
    <property type="entry name" value="Bet v1-like"/>
    <property type="match status" value="1"/>
</dbReference>
<gene>
    <name evidence="9" type="ORF">GGR37_002563</name>
</gene>
<evidence type="ECO:0000259" key="8">
    <source>
        <dbReference type="PROSITE" id="PS51296"/>
    </source>
</evidence>
<evidence type="ECO:0000313" key="9">
    <source>
        <dbReference type="EMBL" id="MBB4614277.1"/>
    </source>
</evidence>
<dbReference type="CDD" id="cd03469">
    <property type="entry name" value="Rieske_RO_Alpha_N"/>
    <property type="match status" value="1"/>
</dbReference>
<protein>
    <submittedName>
        <fullName evidence="9">Phenylpropionate dioxygenase-like ring-hydroxylating dioxygenase large terminal subunit</fullName>
    </submittedName>
</protein>
<keyword evidence="9" id="KW-0223">Dioxygenase</keyword>
<dbReference type="CDD" id="cd08882">
    <property type="entry name" value="RHO_alpha_C_MupW-like"/>
    <property type="match status" value="1"/>
</dbReference>
<dbReference type="InterPro" id="IPR001663">
    <property type="entry name" value="Rng_hydr_dOase-A"/>
</dbReference>
<proteinExistence type="predicted"/>
<dbReference type="PRINTS" id="PR00090">
    <property type="entry name" value="RNGDIOXGNASE"/>
</dbReference>
<evidence type="ECO:0000256" key="2">
    <source>
        <dbReference type="ARBA" id="ARBA00022714"/>
    </source>
</evidence>
<comment type="caution">
    <text evidence="9">The sequence shown here is derived from an EMBL/GenBank/DDBJ whole genome shotgun (WGS) entry which is preliminary data.</text>
</comment>
<dbReference type="InterPro" id="IPR036922">
    <property type="entry name" value="Rieske_2Fe-2S_sf"/>
</dbReference>
<sequence length="452" mass="51584">MRIEEMMMATNPKQSLPLNKISTENYLSREFARAENEHLWGKVWLVAGRVEELKEVGDFLTFNVANESIVVALGKDGLVAYHNVCPHRGRRLAEGCGRASQFRCRYHGWSFNLDGKNTQVLDRQDWDGALDDERLDLWPVRVDTWAGFIWICMDTEGESLAEYLETMPEYLDPFELEEMRFRWKVELHLGVNWKVALEAFMEGYHVAATHPQLITVSGNDYTQSYAHGKHAHFGYWKDVQPLGTSSPRLAGNVYPDAREGVVEFFRQIEEDLNAIQTDRDFAAAKKIMDILPPDVDAMTAMGTAIELGRQAAIDDGTNYPEGLTYEALGKAGSDWHIFPNCVTLPYFDGALWYRARPDKSEPDNPDKCLFEIWSLKRYAPGKEPKVETRVITDPTKESVCLILDQDIANLTEVQAGMKSSKFAYARPNPVQEMELINFHKTLERYVLGQSRN</sequence>
<keyword evidence="4" id="KW-0560">Oxidoreductase</keyword>
<keyword evidence="3" id="KW-0479">Metal-binding</keyword>
<dbReference type="InterPro" id="IPR015879">
    <property type="entry name" value="Ring_hydroxy_dOase_asu_C_dom"/>
</dbReference>
<dbReference type="Pfam" id="PF00355">
    <property type="entry name" value="Rieske"/>
    <property type="match status" value="1"/>
</dbReference>
<dbReference type="GO" id="GO:0051537">
    <property type="term" value="F:2 iron, 2 sulfur cluster binding"/>
    <property type="evidence" value="ECO:0007669"/>
    <property type="project" value="UniProtKB-KW"/>
</dbReference>
<dbReference type="PROSITE" id="PS51296">
    <property type="entry name" value="RIESKE"/>
    <property type="match status" value="1"/>
</dbReference>
<dbReference type="GO" id="GO:0051213">
    <property type="term" value="F:dioxygenase activity"/>
    <property type="evidence" value="ECO:0007669"/>
    <property type="project" value="UniProtKB-KW"/>
</dbReference>
<name>A0A7W7ADT0_9SPHN</name>
<reference evidence="9 10" key="1">
    <citation type="submission" date="2020-08" db="EMBL/GenBank/DDBJ databases">
        <title>Genomic Encyclopedia of Type Strains, Phase IV (KMG-IV): sequencing the most valuable type-strain genomes for metagenomic binning, comparative biology and taxonomic classification.</title>
        <authorList>
            <person name="Goeker M."/>
        </authorList>
    </citation>
    <scope>NUCLEOTIDE SEQUENCE [LARGE SCALE GENOMIC DNA]</scope>
    <source>
        <strain evidence="9 10">DSM 17507</strain>
    </source>
</reference>
<dbReference type="GO" id="GO:0005506">
    <property type="term" value="F:iron ion binding"/>
    <property type="evidence" value="ECO:0007669"/>
    <property type="project" value="InterPro"/>
</dbReference>
<dbReference type="AlphaFoldDB" id="A0A7W7ADT0"/>
<evidence type="ECO:0000256" key="7">
    <source>
        <dbReference type="ARBA" id="ARBA00023027"/>
    </source>
</evidence>
<dbReference type="PANTHER" id="PTHR43756:SF5">
    <property type="entry name" value="CHOLINE MONOOXYGENASE, CHLOROPLASTIC"/>
    <property type="match status" value="1"/>
</dbReference>
<keyword evidence="6" id="KW-0411">Iron-sulfur</keyword>
<evidence type="ECO:0000256" key="1">
    <source>
        <dbReference type="ARBA" id="ARBA00001962"/>
    </source>
</evidence>
<evidence type="ECO:0000256" key="4">
    <source>
        <dbReference type="ARBA" id="ARBA00023002"/>
    </source>
</evidence>
<dbReference type="PROSITE" id="PS00570">
    <property type="entry name" value="RING_HYDROXYL_ALPHA"/>
    <property type="match status" value="1"/>
</dbReference>
<evidence type="ECO:0000256" key="6">
    <source>
        <dbReference type="ARBA" id="ARBA00023014"/>
    </source>
</evidence>
<organism evidence="9 10">
    <name type="scientific">Novosphingobium taihuense</name>
    <dbReference type="NCBI Taxonomy" id="260085"/>
    <lineage>
        <taxon>Bacteria</taxon>
        <taxon>Pseudomonadati</taxon>
        <taxon>Pseudomonadota</taxon>
        <taxon>Alphaproteobacteria</taxon>
        <taxon>Sphingomonadales</taxon>
        <taxon>Sphingomonadaceae</taxon>
        <taxon>Novosphingobium</taxon>
    </lineage>
</organism>
<accession>A0A7W7ADT0</accession>
<dbReference type="SUPFAM" id="SSF50022">
    <property type="entry name" value="ISP domain"/>
    <property type="match status" value="1"/>
</dbReference>
<dbReference type="PANTHER" id="PTHR43756">
    <property type="entry name" value="CHOLINE MONOOXYGENASE, CHLOROPLASTIC"/>
    <property type="match status" value="1"/>
</dbReference>
<feature type="domain" description="Rieske" evidence="8">
    <location>
        <begin position="44"/>
        <end position="151"/>
    </location>
</feature>
<dbReference type="RefSeq" id="WP_221236685.1">
    <property type="nucleotide sequence ID" value="NZ_JACHOA010000004.1"/>
</dbReference>
<evidence type="ECO:0000313" key="10">
    <source>
        <dbReference type="Proteomes" id="UP000538566"/>
    </source>
</evidence>
<dbReference type="Gene3D" id="2.102.10.10">
    <property type="entry name" value="Rieske [2Fe-2S] iron-sulphur domain"/>
    <property type="match status" value="1"/>
</dbReference>
<dbReference type="Gene3D" id="3.90.380.10">
    <property type="entry name" value="Naphthalene 1,2-dioxygenase Alpha Subunit, Chain A, domain 1"/>
    <property type="match status" value="1"/>
</dbReference>
<keyword evidence="10" id="KW-1185">Reference proteome</keyword>
<dbReference type="InterPro" id="IPR015881">
    <property type="entry name" value="ARHD_Rieske_2Fe_2S"/>
</dbReference>
<dbReference type="EMBL" id="JACHOA010000004">
    <property type="protein sequence ID" value="MBB4614277.1"/>
    <property type="molecule type" value="Genomic_DNA"/>
</dbReference>
<evidence type="ECO:0000256" key="5">
    <source>
        <dbReference type="ARBA" id="ARBA00023004"/>
    </source>
</evidence>
<keyword evidence="5" id="KW-0408">Iron</keyword>